<dbReference type="InterPro" id="IPR014016">
    <property type="entry name" value="UvrD-like_ATP-bd"/>
</dbReference>
<dbReference type="Gene3D" id="3.40.50.300">
    <property type="entry name" value="P-loop containing nucleotide triphosphate hydrolases"/>
    <property type="match status" value="2"/>
</dbReference>
<evidence type="ECO:0000256" key="1">
    <source>
        <dbReference type="ARBA" id="ARBA00022741"/>
    </source>
</evidence>
<dbReference type="PANTHER" id="PTHR11070">
    <property type="entry name" value="UVRD / RECB / PCRA DNA HELICASE FAMILY MEMBER"/>
    <property type="match status" value="1"/>
</dbReference>
<dbReference type="InterPro" id="IPR027785">
    <property type="entry name" value="UvrD-like_helicase_C"/>
</dbReference>
<evidence type="ECO:0000256" key="2">
    <source>
        <dbReference type="ARBA" id="ARBA00022801"/>
    </source>
</evidence>
<evidence type="ECO:0000313" key="7">
    <source>
        <dbReference type="EMBL" id="TFC99913.1"/>
    </source>
</evidence>
<feature type="binding site" evidence="5">
    <location>
        <begin position="225"/>
        <end position="232"/>
    </location>
    <ligand>
        <name>ATP</name>
        <dbReference type="ChEBI" id="CHEBI:30616"/>
    </ligand>
</feature>
<dbReference type="Proteomes" id="UP000297851">
    <property type="component" value="Unassembled WGS sequence"/>
</dbReference>
<evidence type="ECO:0000259" key="6">
    <source>
        <dbReference type="PROSITE" id="PS51198"/>
    </source>
</evidence>
<keyword evidence="8" id="KW-1185">Reference proteome</keyword>
<evidence type="ECO:0000256" key="3">
    <source>
        <dbReference type="ARBA" id="ARBA00022806"/>
    </source>
</evidence>
<evidence type="ECO:0000313" key="8">
    <source>
        <dbReference type="Proteomes" id="UP000297851"/>
    </source>
</evidence>
<comment type="caution">
    <text evidence="7">The sequence shown here is derived from an EMBL/GenBank/DDBJ whole genome shotgun (WGS) entry which is preliminary data.</text>
</comment>
<evidence type="ECO:0000256" key="4">
    <source>
        <dbReference type="ARBA" id="ARBA00022840"/>
    </source>
</evidence>
<dbReference type="EMBL" id="SOGO01000038">
    <property type="protein sequence ID" value="TFC99913.1"/>
    <property type="molecule type" value="Genomic_DNA"/>
</dbReference>
<dbReference type="InterPro" id="IPR000212">
    <property type="entry name" value="DNA_helicase_UvrD/REP"/>
</dbReference>
<proteinExistence type="predicted"/>
<organism evidence="7 8">
    <name type="scientific">Cryobacterium sandaracinum</name>
    <dbReference type="NCBI Taxonomy" id="1259247"/>
    <lineage>
        <taxon>Bacteria</taxon>
        <taxon>Bacillati</taxon>
        <taxon>Actinomycetota</taxon>
        <taxon>Actinomycetes</taxon>
        <taxon>Micrococcales</taxon>
        <taxon>Microbacteriaceae</taxon>
        <taxon>Cryobacterium</taxon>
    </lineage>
</organism>
<protein>
    <recommendedName>
        <fullName evidence="6">UvrD-like helicase ATP-binding domain-containing protein</fullName>
    </recommendedName>
</protein>
<reference evidence="7 8" key="1">
    <citation type="submission" date="2019-03" db="EMBL/GenBank/DDBJ databases">
        <title>Genomics of glacier-inhabiting Cryobacterium strains.</title>
        <authorList>
            <person name="Liu Q."/>
            <person name="Xin Y.-H."/>
        </authorList>
    </citation>
    <scope>NUCLEOTIDE SEQUENCE [LARGE SCALE GENOMIC DNA]</scope>
    <source>
        <strain evidence="7 8">TMT2-16</strain>
    </source>
</reference>
<dbReference type="Pfam" id="PF13538">
    <property type="entry name" value="UvrD_C_2"/>
    <property type="match status" value="1"/>
</dbReference>
<dbReference type="RefSeq" id="WP_134374977.1">
    <property type="nucleotide sequence ID" value="NZ_SOGO01000038.1"/>
</dbReference>
<feature type="domain" description="UvrD-like helicase ATP-binding" evidence="6">
    <location>
        <begin position="204"/>
        <end position="536"/>
    </location>
</feature>
<keyword evidence="4 5" id="KW-0067">ATP-binding</keyword>
<gene>
    <name evidence="7" type="ORF">E3T25_14055</name>
</gene>
<keyword evidence="1 5" id="KW-0547">Nucleotide-binding</keyword>
<dbReference type="Pfam" id="PF00580">
    <property type="entry name" value="UvrD-helicase"/>
    <property type="match status" value="1"/>
</dbReference>
<name>A0ABY2J8C1_9MICO</name>
<dbReference type="InterPro" id="IPR027417">
    <property type="entry name" value="P-loop_NTPase"/>
</dbReference>
<dbReference type="SUPFAM" id="SSF52540">
    <property type="entry name" value="P-loop containing nucleoside triphosphate hydrolases"/>
    <property type="match status" value="1"/>
</dbReference>
<evidence type="ECO:0000256" key="5">
    <source>
        <dbReference type="PROSITE-ProRule" id="PRU00560"/>
    </source>
</evidence>
<accession>A0ABY2J8C1</accession>
<dbReference type="PANTHER" id="PTHR11070:SF17">
    <property type="entry name" value="DNA HELICASE IV"/>
    <property type="match status" value="1"/>
</dbReference>
<keyword evidence="2 5" id="KW-0378">Hydrolase</keyword>
<dbReference type="PROSITE" id="PS51198">
    <property type="entry name" value="UVRD_HELICASE_ATP_BIND"/>
    <property type="match status" value="1"/>
</dbReference>
<keyword evidence="3 5" id="KW-0347">Helicase</keyword>
<sequence length="698" mass="78822">MTDTLTTDEAAEHRYLAKTLELLESAHANMVDSIDRTAISIGQQKRQMWEHQRDMDHAEKANARMEVSTTITVGNYAVKLRDSLERLRNSPYFGRVDFLRTDTDVSRPYYIGVHGFWDPETQDLRVHDWRAPVSSLYYDYETGSASFLAPEGVAEGEITGKRQYKIEGGQLQYQLESSINIGDEVLQRELSESADDKMRNIVATIQREQNAVIRNETATVLILQGVAGSGKTSIALHRLAFLLYRFKDTLSSSNVMILSPNKVFADYIADVLPELGEEQVAEIDLDRIAARFLTKVVQHQTFSEQVSGLLDDVDQAAADRMRAKATPEFVEALNEWIAARAEDFMPDGILQHSERVTADWVAETYASGHTSPVFTRLDRVADSAIHLMKQRVLDRDGKWSATDSTGVRKQVRAMFPFRDALALYRAFFDQPSRLGQFKMLDRKRIEHSDVAPLIFTIIATARHDSYEDIRHLLVDEMQDYTPIQYAVLRKLFACNMTILGDSNQSVNPFSSSNLETIFSIFPEADCLELCKSYRSTTEITEFAQNISRNDKLIPIERHGQPPQLVGCDTPQDETALILDIIAAHERSEYRSLGIVCKTLDQAEQLYRAVAAEGIELTLLDYDSKTFTGGIIITSAHIAKGLEFDVVIVPHVNDAVYATDIDRSMLYIACTRAMHQLHLTHTGTASTFLQFERERSGSY</sequence>